<reference evidence="5 6" key="1">
    <citation type="submission" date="2023-10" db="EMBL/GenBank/DDBJ databases">
        <title>Roseovarius strain S88 nov., isolated from a marine algae.</title>
        <authorList>
            <person name="Lee M.W."/>
            <person name="Lee J.K."/>
            <person name="Kim J.M."/>
            <person name="Choi D.G."/>
            <person name="Baek J.H."/>
            <person name="Bayburt H."/>
            <person name="Jung J.J."/>
            <person name="Han D.M."/>
            <person name="Jeon C.O."/>
        </authorList>
    </citation>
    <scope>NUCLEOTIDE SEQUENCE [LARGE SCALE GENOMIC DNA]</scope>
    <source>
        <strain evidence="5 6">S88</strain>
    </source>
</reference>
<dbReference type="InterPro" id="IPR016167">
    <property type="entry name" value="FAD-bd_PCMH_sub1"/>
</dbReference>
<accession>A0ABZ2HPI8</accession>
<gene>
    <name evidence="5" type="ORF">RZ517_03190</name>
</gene>
<dbReference type="PANTHER" id="PTHR42659">
    <property type="entry name" value="XANTHINE DEHYDROGENASE SUBUNIT C-RELATED"/>
    <property type="match status" value="1"/>
</dbReference>
<keyword evidence="1" id="KW-0285">Flavoprotein</keyword>
<keyword evidence="3" id="KW-0560">Oxidoreductase</keyword>
<evidence type="ECO:0000256" key="2">
    <source>
        <dbReference type="ARBA" id="ARBA00022827"/>
    </source>
</evidence>
<organism evidence="5 6">
    <name type="scientific">Roseovarius phycicola</name>
    <dbReference type="NCBI Taxonomy" id="3080976"/>
    <lineage>
        <taxon>Bacteria</taxon>
        <taxon>Pseudomonadati</taxon>
        <taxon>Pseudomonadota</taxon>
        <taxon>Alphaproteobacteria</taxon>
        <taxon>Rhodobacterales</taxon>
        <taxon>Roseobacteraceae</taxon>
        <taxon>Roseovarius</taxon>
    </lineage>
</organism>
<dbReference type="PANTHER" id="PTHR42659:SF2">
    <property type="entry name" value="XANTHINE DEHYDROGENASE SUBUNIT C-RELATED"/>
    <property type="match status" value="1"/>
</dbReference>
<evidence type="ECO:0000313" key="5">
    <source>
        <dbReference type="EMBL" id="WWR47205.1"/>
    </source>
</evidence>
<dbReference type="Pfam" id="PF00941">
    <property type="entry name" value="FAD_binding_5"/>
    <property type="match status" value="1"/>
</dbReference>
<feature type="domain" description="FAD-binding PCMH-type" evidence="4">
    <location>
        <begin position="1"/>
        <end position="169"/>
    </location>
</feature>
<sequence length="283" mass="29626">MSLYHRPETLNDALALLQSGEMRIAAGCTDLFPATEARALSGPIMDITNISDLTGISETKDGYRIGAATTWSDVIKADLPPAFGMLKEAAREVGSVQIQNAGTVAGNLCNASPAADGMPCLLALDATVELASTSGRRMLALSDFITGPRQTALAPDEMVVALHVPQSACSGVSRFRKLGARKYLVISVAMVAARLGVVNGQIETAAIAVGSCSAVAQRLSSLEKGLVGHEATPNVLEQVNVARVSEALSPIDDIRADAAYRSEAATELVKRTLEDLLHTEALV</sequence>
<evidence type="ECO:0000256" key="3">
    <source>
        <dbReference type="ARBA" id="ARBA00023002"/>
    </source>
</evidence>
<dbReference type="InterPro" id="IPR036683">
    <property type="entry name" value="CO_DH_flav_C_dom_sf"/>
</dbReference>
<dbReference type="InterPro" id="IPR016169">
    <property type="entry name" value="FAD-bd_PCMH_sub2"/>
</dbReference>
<dbReference type="InterPro" id="IPR051312">
    <property type="entry name" value="Diverse_Substr_Oxidored"/>
</dbReference>
<dbReference type="InterPro" id="IPR036318">
    <property type="entry name" value="FAD-bd_PCMH-like_sf"/>
</dbReference>
<dbReference type="SUPFAM" id="SSF56176">
    <property type="entry name" value="FAD-binding/transporter-associated domain-like"/>
    <property type="match status" value="1"/>
</dbReference>
<protein>
    <submittedName>
        <fullName evidence="5">Xanthine dehydrogenase family protein subunit M</fullName>
    </submittedName>
</protein>
<dbReference type="Gene3D" id="3.30.43.10">
    <property type="entry name" value="Uridine Diphospho-n-acetylenolpyruvylglucosamine Reductase, domain 2"/>
    <property type="match status" value="1"/>
</dbReference>
<name>A0ABZ2HPI8_9RHOB</name>
<dbReference type="SUPFAM" id="SSF55447">
    <property type="entry name" value="CO dehydrogenase flavoprotein C-terminal domain-like"/>
    <property type="match status" value="1"/>
</dbReference>
<dbReference type="Gene3D" id="3.30.465.10">
    <property type="match status" value="1"/>
</dbReference>
<dbReference type="SMART" id="SM01092">
    <property type="entry name" value="CO_deh_flav_C"/>
    <property type="match status" value="1"/>
</dbReference>
<keyword evidence="2" id="KW-0274">FAD</keyword>
<dbReference type="InterPro" id="IPR002346">
    <property type="entry name" value="Mopterin_DH_FAD-bd"/>
</dbReference>
<dbReference type="InterPro" id="IPR016166">
    <property type="entry name" value="FAD-bd_PCMH"/>
</dbReference>
<evidence type="ECO:0000259" key="4">
    <source>
        <dbReference type="PROSITE" id="PS51387"/>
    </source>
</evidence>
<dbReference type="Proteomes" id="UP001364156">
    <property type="component" value="Chromosome"/>
</dbReference>
<evidence type="ECO:0000313" key="6">
    <source>
        <dbReference type="Proteomes" id="UP001364156"/>
    </source>
</evidence>
<dbReference type="InterPro" id="IPR005107">
    <property type="entry name" value="CO_DH_flav_C"/>
</dbReference>
<proteinExistence type="predicted"/>
<dbReference type="RefSeq" id="WP_338550038.1">
    <property type="nucleotide sequence ID" value="NZ_CP146069.1"/>
</dbReference>
<dbReference type="Pfam" id="PF03450">
    <property type="entry name" value="CO_deh_flav_C"/>
    <property type="match status" value="1"/>
</dbReference>
<dbReference type="Gene3D" id="3.30.390.50">
    <property type="entry name" value="CO dehydrogenase flavoprotein, C-terminal domain"/>
    <property type="match status" value="1"/>
</dbReference>
<dbReference type="PROSITE" id="PS51387">
    <property type="entry name" value="FAD_PCMH"/>
    <property type="match status" value="1"/>
</dbReference>
<evidence type="ECO:0000256" key="1">
    <source>
        <dbReference type="ARBA" id="ARBA00022630"/>
    </source>
</evidence>
<dbReference type="EMBL" id="CP146069">
    <property type="protein sequence ID" value="WWR47205.1"/>
    <property type="molecule type" value="Genomic_DNA"/>
</dbReference>
<keyword evidence="6" id="KW-1185">Reference proteome</keyword>